<evidence type="ECO:0000313" key="2">
    <source>
        <dbReference type="WBParaSite" id="nRc.2.0.1.t12639-RA"/>
    </source>
</evidence>
<dbReference type="Proteomes" id="UP000887565">
    <property type="component" value="Unplaced"/>
</dbReference>
<keyword evidence="1" id="KW-1185">Reference proteome</keyword>
<name>A0A915IEP1_ROMCU</name>
<dbReference type="AlphaFoldDB" id="A0A915IEP1"/>
<sequence length="98" mass="11364">MIIIQERNLNNSESTQLFEMLRSRRRVTDIWIVRIIGILPALDNDRSSCWLNDTSCILYMLQPMHRPSADGKFLAIGPSLMTDPRSVHNALYTKHTQH</sequence>
<organism evidence="1 2">
    <name type="scientific">Romanomermis culicivorax</name>
    <name type="common">Nematode worm</name>
    <dbReference type="NCBI Taxonomy" id="13658"/>
    <lineage>
        <taxon>Eukaryota</taxon>
        <taxon>Metazoa</taxon>
        <taxon>Ecdysozoa</taxon>
        <taxon>Nematoda</taxon>
        <taxon>Enoplea</taxon>
        <taxon>Dorylaimia</taxon>
        <taxon>Mermithida</taxon>
        <taxon>Mermithoidea</taxon>
        <taxon>Mermithidae</taxon>
        <taxon>Romanomermis</taxon>
    </lineage>
</organism>
<protein>
    <submittedName>
        <fullName evidence="2">Uncharacterized protein</fullName>
    </submittedName>
</protein>
<evidence type="ECO:0000313" key="1">
    <source>
        <dbReference type="Proteomes" id="UP000887565"/>
    </source>
</evidence>
<reference evidence="2" key="1">
    <citation type="submission" date="2022-11" db="UniProtKB">
        <authorList>
            <consortium name="WormBaseParasite"/>
        </authorList>
    </citation>
    <scope>IDENTIFICATION</scope>
</reference>
<accession>A0A915IEP1</accession>
<proteinExistence type="predicted"/>
<dbReference type="WBParaSite" id="nRc.2.0.1.t12639-RA">
    <property type="protein sequence ID" value="nRc.2.0.1.t12639-RA"/>
    <property type="gene ID" value="nRc.2.0.1.g12639"/>
</dbReference>